<name>A0A517P6Z5_9PLAN</name>
<gene>
    <name evidence="2" type="ORF">CA12_12030</name>
</gene>
<reference evidence="2 3" key="1">
    <citation type="submission" date="2019-02" db="EMBL/GenBank/DDBJ databases">
        <title>Deep-cultivation of Planctomycetes and their phenomic and genomic characterization uncovers novel biology.</title>
        <authorList>
            <person name="Wiegand S."/>
            <person name="Jogler M."/>
            <person name="Boedeker C."/>
            <person name="Pinto D."/>
            <person name="Vollmers J."/>
            <person name="Rivas-Marin E."/>
            <person name="Kohn T."/>
            <person name="Peeters S.H."/>
            <person name="Heuer A."/>
            <person name="Rast P."/>
            <person name="Oberbeckmann S."/>
            <person name="Bunk B."/>
            <person name="Jeske O."/>
            <person name="Meyerdierks A."/>
            <person name="Storesund J.E."/>
            <person name="Kallscheuer N."/>
            <person name="Luecker S."/>
            <person name="Lage O.M."/>
            <person name="Pohl T."/>
            <person name="Merkel B.J."/>
            <person name="Hornburger P."/>
            <person name="Mueller R.-W."/>
            <person name="Bruemmer F."/>
            <person name="Labrenz M."/>
            <person name="Spormann A.M."/>
            <person name="Op den Camp H."/>
            <person name="Overmann J."/>
            <person name="Amann R."/>
            <person name="Jetten M.S.M."/>
            <person name="Mascher T."/>
            <person name="Medema M.H."/>
            <person name="Devos D.P."/>
            <person name="Kaster A.-K."/>
            <person name="Ovreas L."/>
            <person name="Rohde M."/>
            <person name="Galperin M.Y."/>
            <person name="Jogler C."/>
        </authorList>
    </citation>
    <scope>NUCLEOTIDE SEQUENCE [LARGE SCALE GENOMIC DNA]</scope>
    <source>
        <strain evidence="2 3">CA12</strain>
    </source>
</reference>
<evidence type="ECO:0000313" key="3">
    <source>
        <dbReference type="Proteomes" id="UP000318741"/>
    </source>
</evidence>
<dbReference type="AlphaFoldDB" id="A0A517P6Z5"/>
<evidence type="ECO:0000313" key="2">
    <source>
        <dbReference type="EMBL" id="QDT15122.1"/>
    </source>
</evidence>
<evidence type="ECO:0000256" key="1">
    <source>
        <dbReference type="SAM" id="MobiDB-lite"/>
    </source>
</evidence>
<dbReference type="EMBL" id="CP036265">
    <property type="protein sequence ID" value="QDT15122.1"/>
    <property type="molecule type" value="Genomic_DNA"/>
</dbReference>
<proteinExistence type="predicted"/>
<keyword evidence="3" id="KW-1185">Reference proteome</keyword>
<dbReference type="Proteomes" id="UP000318741">
    <property type="component" value="Chromosome"/>
</dbReference>
<feature type="region of interest" description="Disordered" evidence="1">
    <location>
        <begin position="1"/>
        <end position="56"/>
    </location>
</feature>
<organism evidence="2 3">
    <name type="scientific">Alienimonas californiensis</name>
    <dbReference type="NCBI Taxonomy" id="2527989"/>
    <lineage>
        <taxon>Bacteria</taxon>
        <taxon>Pseudomonadati</taxon>
        <taxon>Planctomycetota</taxon>
        <taxon>Planctomycetia</taxon>
        <taxon>Planctomycetales</taxon>
        <taxon>Planctomycetaceae</taxon>
        <taxon>Alienimonas</taxon>
    </lineage>
</organism>
<dbReference type="RefSeq" id="WP_207622155.1">
    <property type="nucleotide sequence ID" value="NZ_CP036265.1"/>
</dbReference>
<sequence>MREAVEDVAGAGAAGTSLERGGAGRGDVERGETGRAGAIVRGPDRLTAAGGATGIL</sequence>
<dbReference type="KEGG" id="acaf:CA12_12030"/>
<accession>A0A517P6Z5</accession>
<protein>
    <submittedName>
        <fullName evidence="2">Uncharacterized protein</fullName>
    </submittedName>
</protein>